<keyword evidence="3" id="KW-1185">Reference proteome</keyword>
<evidence type="ECO:0000256" key="1">
    <source>
        <dbReference type="SAM" id="MobiDB-lite"/>
    </source>
</evidence>
<proteinExistence type="predicted"/>
<reference evidence="3" key="2">
    <citation type="submission" date="2013-12" db="EMBL/GenBank/DDBJ databases">
        <title>Evolution of pathogenesis and genome organization in the Tremellales.</title>
        <authorList>
            <person name="Cuomo C."/>
            <person name="Litvintseva A."/>
            <person name="Heitman J."/>
            <person name="Chen Y."/>
            <person name="Sun S."/>
            <person name="Springer D."/>
            <person name="Dromer F."/>
            <person name="Young S."/>
            <person name="Zeng Q."/>
            <person name="Chapman S."/>
            <person name="Gujja S."/>
            <person name="Saif S."/>
            <person name="Birren B."/>
        </authorList>
    </citation>
    <scope>NUCLEOTIDE SEQUENCE [LARGE SCALE GENOMIC DNA]</scope>
    <source>
        <strain evidence="3">CBS 10435</strain>
    </source>
</reference>
<organism evidence="2 3">
    <name type="scientific">Kwoniella mangroviensis CBS 10435</name>
    <dbReference type="NCBI Taxonomy" id="1331196"/>
    <lineage>
        <taxon>Eukaryota</taxon>
        <taxon>Fungi</taxon>
        <taxon>Dikarya</taxon>
        <taxon>Basidiomycota</taxon>
        <taxon>Agaricomycotina</taxon>
        <taxon>Tremellomycetes</taxon>
        <taxon>Tremellales</taxon>
        <taxon>Cryptococcaceae</taxon>
        <taxon>Kwoniella</taxon>
    </lineage>
</organism>
<name>A0A1B9IWI4_9TREE</name>
<dbReference type="Proteomes" id="UP000092583">
    <property type="component" value="Unassembled WGS sequence"/>
</dbReference>
<gene>
    <name evidence="2" type="ORF">L486_02573</name>
</gene>
<reference evidence="2 3" key="1">
    <citation type="submission" date="2013-07" db="EMBL/GenBank/DDBJ databases">
        <title>The Genome Sequence of Kwoniella mangroviensis CBS10435.</title>
        <authorList>
            <consortium name="The Broad Institute Genome Sequencing Platform"/>
            <person name="Cuomo C."/>
            <person name="Litvintseva A."/>
            <person name="Chen Y."/>
            <person name="Heitman J."/>
            <person name="Sun S."/>
            <person name="Springer D."/>
            <person name="Dromer F."/>
            <person name="Young S.K."/>
            <person name="Zeng Q."/>
            <person name="Gargeya S."/>
            <person name="Fitzgerald M."/>
            <person name="Abouelleil A."/>
            <person name="Alvarado L."/>
            <person name="Berlin A.M."/>
            <person name="Chapman S.B."/>
            <person name="Dewar J."/>
            <person name="Goldberg J."/>
            <person name="Griggs A."/>
            <person name="Gujja S."/>
            <person name="Hansen M."/>
            <person name="Howarth C."/>
            <person name="Imamovic A."/>
            <person name="Larimer J."/>
            <person name="McCowan C."/>
            <person name="Murphy C."/>
            <person name="Pearson M."/>
            <person name="Priest M."/>
            <person name="Roberts A."/>
            <person name="Saif S."/>
            <person name="Shea T."/>
            <person name="Sykes S."/>
            <person name="Wortman J."/>
            <person name="Nusbaum C."/>
            <person name="Birren B."/>
        </authorList>
    </citation>
    <scope>NUCLEOTIDE SEQUENCE [LARGE SCALE GENOMIC DNA]</scope>
    <source>
        <strain evidence="2 3">CBS 10435</strain>
    </source>
</reference>
<dbReference type="AlphaFoldDB" id="A0A1B9IWI4"/>
<sequence>MNDIGTVNSENTSTGASIADGSSQSDLSLKELGTALDQRATTPIQSTDKDPHQPSMTQDEIREYYRQFRIATPGFSVKYSTGDGTKLGDILDSIVYEASEDECHWRSTQEFDQDIYDAGGTIEVDGQKYEKRTLTNSELDVSQLAYLTRTDKKMIEGTSPESWSTLSGYPINTFDEHHEFLRKKDASANTELWVNMNGWELEPAASHVKEAGHANIADGPGPSA</sequence>
<dbReference type="EMBL" id="KI669460">
    <property type="protein sequence ID" value="OCF59900.1"/>
    <property type="molecule type" value="Genomic_DNA"/>
</dbReference>
<protein>
    <submittedName>
        <fullName evidence="2">Uncharacterized protein</fullName>
    </submittedName>
</protein>
<feature type="region of interest" description="Disordered" evidence="1">
    <location>
        <begin position="1"/>
        <end position="56"/>
    </location>
</feature>
<accession>A0A1B9IWI4</accession>
<evidence type="ECO:0000313" key="3">
    <source>
        <dbReference type="Proteomes" id="UP000092583"/>
    </source>
</evidence>
<feature type="compositionally biased region" description="Polar residues" evidence="1">
    <location>
        <begin position="1"/>
        <end position="27"/>
    </location>
</feature>
<evidence type="ECO:0000313" key="2">
    <source>
        <dbReference type="EMBL" id="OCF59900.1"/>
    </source>
</evidence>